<sequence length="116" mass="13185">MWMILAAYNLLLWSTFTESRMLYLCLQVGCETPACSIPVLETRGGVRYVGCKYTCPDFVGVRQQKECVNITMDAYDAMENGTRYSCPMGLCLGGDCLYSGLYLRCWKLLLNETNFE</sequence>
<evidence type="ECO:0000313" key="8">
    <source>
        <dbReference type="EMBL" id="JAT91259.1"/>
    </source>
</evidence>
<feature type="non-terminal residue" evidence="8">
    <location>
        <position position="116"/>
    </location>
</feature>
<feature type="chain" id="PRO_5009115656" description="Evasin" evidence="7">
    <location>
        <begin position="20"/>
        <end position="116"/>
    </location>
</feature>
<evidence type="ECO:0000256" key="2">
    <source>
        <dbReference type="ARBA" id="ARBA00022525"/>
    </source>
</evidence>
<dbReference type="Gene3D" id="2.30.130.100">
    <property type="match status" value="1"/>
</dbReference>
<dbReference type="AlphaFoldDB" id="A0A1E1WW58"/>
<keyword evidence="4 6" id="KW-1015">Disulfide bond</keyword>
<dbReference type="Pfam" id="PF19429">
    <property type="entry name" value="EVA_Class_A"/>
    <property type="match status" value="1"/>
</dbReference>
<comment type="function">
    <text evidence="6">Salivary chemokine-binding protein which binds to host chemokines.</text>
</comment>
<proteinExistence type="evidence at transcript level"/>
<protein>
    <recommendedName>
        <fullName evidence="6">Evasin</fullName>
    </recommendedName>
</protein>
<evidence type="ECO:0000256" key="6">
    <source>
        <dbReference type="RuleBase" id="RU369006"/>
    </source>
</evidence>
<feature type="signal peptide" evidence="7">
    <location>
        <begin position="1"/>
        <end position="19"/>
    </location>
</feature>
<dbReference type="GO" id="GO:0019957">
    <property type="term" value="F:C-C chemokine binding"/>
    <property type="evidence" value="ECO:0007669"/>
    <property type="project" value="InterPro"/>
</dbReference>
<evidence type="ECO:0000256" key="5">
    <source>
        <dbReference type="ARBA" id="ARBA00023180"/>
    </source>
</evidence>
<keyword evidence="5 6" id="KW-0325">Glycoprotein</keyword>
<evidence type="ECO:0000256" key="4">
    <source>
        <dbReference type="ARBA" id="ARBA00023157"/>
    </source>
</evidence>
<evidence type="ECO:0000256" key="3">
    <source>
        <dbReference type="ARBA" id="ARBA00022729"/>
    </source>
</evidence>
<reference evidence="8" key="1">
    <citation type="journal article" date="2017" name="Front. Cell. Infect. Microbiol.">
        <title>The Distinct Transcriptional Response of the Midgut of Amblyomma sculptum and Amblyomma aureolatum Ticks to Rickettsia rickettsii Correlates to Their Differences in Susceptibility to Infection.</title>
        <authorList>
            <person name="Martins L.A."/>
            <person name="Galletti M.F.B.M."/>
            <person name="Ribeiro J.M."/>
            <person name="Fujita A."/>
            <person name="Costa F.B."/>
            <person name="Labruna M.B."/>
            <person name="Daffre S."/>
            <person name="Fogaca A.C."/>
        </authorList>
    </citation>
    <scope>NUCLEOTIDE SEQUENCE</scope>
</reference>
<keyword evidence="2 6" id="KW-0964">Secreted</keyword>
<organism evidence="8">
    <name type="scientific">Amblyomma aureolatum</name>
    <dbReference type="NCBI Taxonomy" id="187763"/>
    <lineage>
        <taxon>Eukaryota</taxon>
        <taxon>Metazoa</taxon>
        <taxon>Ecdysozoa</taxon>
        <taxon>Arthropoda</taxon>
        <taxon>Chelicerata</taxon>
        <taxon>Arachnida</taxon>
        <taxon>Acari</taxon>
        <taxon>Parasitiformes</taxon>
        <taxon>Ixodida</taxon>
        <taxon>Ixodoidea</taxon>
        <taxon>Ixodidae</taxon>
        <taxon>Amblyomminae</taxon>
        <taxon>Amblyomma</taxon>
    </lineage>
</organism>
<comment type="subcellular location">
    <subcellularLocation>
        <location evidence="1 6">Secreted</location>
    </subcellularLocation>
</comment>
<dbReference type="EMBL" id="GFAC01007929">
    <property type="protein sequence ID" value="JAT91259.1"/>
    <property type="molecule type" value="mRNA"/>
</dbReference>
<name>A0A1E1WW58_9ACAR</name>
<accession>A0A1E1WW58</accession>
<dbReference type="InterPro" id="IPR045797">
    <property type="entry name" value="EVA_Class_A"/>
</dbReference>
<dbReference type="GO" id="GO:0005576">
    <property type="term" value="C:extracellular region"/>
    <property type="evidence" value="ECO:0007669"/>
    <property type="project" value="UniProtKB-SubCell"/>
</dbReference>
<evidence type="ECO:0000256" key="7">
    <source>
        <dbReference type="SAM" id="SignalP"/>
    </source>
</evidence>
<evidence type="ECO:0000256" key="1">
    <source>
        <dbReference type="ARBA" id="ARBA00004613"/>
    </source>
</evidence>
<keyword evidence="3 6" id="KW-0732">Signal</keyword>